<dbReference type="Proteomes" id="UP000000263">
    <property type="component" value="Chromosome"/>
</dbReference>
<gene>
    <name evidence="7" type="ordered locus">Rcas_3082</name>
</gene>
<dbReference type="Pfam" id="PF07669">
    <property type="entry name" value="Eco57I"/>
    <property type="match status" value="1"/>
</dbReference>
<dbReference type="eggNOG" id="COG0827">
    <property type="taxonomic scope" value="Bacteria"/>
</dbReference>
<proteinExistence type="predicted"/>
<keyword evidence="4" id="KW-0949">S-adenosyl-L-methionine</keyword>
<dbReference type="EMBL" id="CP000804">
    <property type="protein sequence ID" value="ABU59136.1"/>
    <property type="molecule type" value="Genomic_DNA"/>
</dbReference>
<comment type="catalytic activity">
    <reaction evidence="5">
        <text>a 2'-deoxyadenosine in DNA + S-adenosyl-L-methionine = an N(6)-methyl-2'-deoxyadenosine in DNA + S-adenosyl-L-homocysteine + H(+)</text>
        <dbReference type="Rhea" id="RHEA:15197"/>
        <dbReference type="Rhea" id="RHEA-COMP:12418"/>
        <dbReference type="Rhea" id="RHEA-COMP:12419"/>
        <dbReference type="ChEBI" id="CHEBI:15378"/>
        <dbReference type="ChEBI" id="CHEBI:57856"/>
        <dbReference type="ChEBI" id="CHEBI:59789"/>
        <dbReference type="ChEBI" id="CHEBI:90615"/>
        <dbReference type="ChEBI" id="CHEBI:90616"/>
        <dbReference type="EC" id="2.1.1.72"/>
    </reaction>
</comment>
<evidence type="ECO:0000259" key="6">
    <source>
        <dbReference type="Pfam" id="PF07669"/>
    </source>
</evidence>
<dbReference type="InterPro" id="IPR029063">
    <property type="entry name" value="SAM-dependent_MTases_sf"/>
</dbReference>
<dbReference type="HOGENOM" id="CLU_346091_0_0_0"/>
<evidence type="ECO:0000256" key="4">
    <source>
        <dbReference type="ARBA" id="ARBA00022691"/>
    </source>
</evidence>
<dbReference type="InterPro" id="IPR011639">
    <property type="entry name" value="MethylTrfase_TaqI-like_dom"/>
</dbReference>
<keyword evidence="3" id="KW-0808">Transferase</keyword>
<accession>A7NNJ5</accession>
<protein>
    <recommendedName>
        <fullName evidence="1">site-specific DNA-methyltransferase (adenine-specific)</fullName>
        <ecNumber evidence="1">2.1.1.72</ecNumber>
    </recommendedName>
</protein>
<evidence type="ECO:0000313" key="8">
    <source>
        <dbReference type="Proteomes" id="UP000000263"/>
    </source>
</evidence>
<keyword evidence="2" id="KW-0489">Methyltransferase</keyword>
<dbReference type="InterPro" id="IPR002052">
    <property type="entry name" value="DNA_methylase_N6_adenine_CS"/>
</dbReference>
<dbReference type="PRINTS" id="PR00507">
    <property type="entry name" value="N12N6MTFRASE"/>
</dbReference>
<dbReference type="REBASE" id="16064">
    <property type="entry name" value="Rca13941ORF3082P"/>
</dbReference>
<evidence type="ECO:0000313" key="7">
    <source>
        <dbReference type="EMBL" id="ABU59136.1"/>
    </source>
</evidence>
<keyword evidence="8" id="KW-1185">Reference proteome</keyword>
<dbReference type="RefSeq" id="WP_012121560.1">
    <property type="nucleotide sequence ID" value="NC_009767.1"/>
</dbReference>
<dbReference type="PANTHER" id="PTHR33841">
    <property type="entry name" value="DNA METHYLTRANSFERASE YEEA-RELATED"/>
    <property type="match status" value="1"/>
</dbReference>
<dbReference type="SUPFAM" id="SSF53335">
    <property type="entry name" value="S-adenosyl-L-methionine-dependent methyltransferases"/>
    <property type="match status" value="1"/>
</dbReference>
<reference evidence="7 8" key="1">
    <citation type="submission" date="2007-08" db="EMBL/GenBank/DDBJ databases">
        <title>Complete sequence of Roseiflexus castenholzii DSM 13941.</title>
        <authorList>
            <consortium name="US DOE Joint Genome Institute"/>
            <person name="Copeland A."/>
            <person name="Lucas S."/>
            <person name="Lapidus A."/>
            <person name="Barry K."/>
            <person name="Glavina del Rio T."/>
            <person name="Dalin E."/>
            <person name="Tice H."/>
            <person name="Pitluck S."/>
            <person name="Thompson L.S."/>
            <person name="Brettin T."/>
            <person name="Bruce D."/>
            <person name="Detter J.C."/>
            <person name="Han C."/>
            <person name="Tapia R."/>
            <person name="Schmutz J."/>
            <person name="Larimer F."/>
            <person name="Land M."/>
            <person name="Hauser L."/>
            <person name="Kyrpides N."/>
            <person name="Mikhailova N."/>
            <person name="Bryant D.A."/>
            <person name="Hanada S."/>
            <person name="Tsukatani Y."/>
            <person name="Richardson P."/>
        </authorList>
    </citation>
    <scope>NUCLEOTIDE SEQUENCE [LARGE SCALE GENOMIC DNA]</scope>
    <source>
        <strain evidence="8">DSM 13941 / HLO8</strain>
    </source>
</reference>
<dbReference type="GO" id="GO:0006304">
    <property type="term" value="P:DNA modification"/>
    <property type="evidence" value="ECO:0007669"/>
    <property type="project" value="InterPro"/>
</dbReference>
<dbReference type="STRING" id="383372.Rcas_3082"/>
<dbReference type="EC" id="2.1.1.72" evidence="1"/>
<dbReference type="Gene3D" id="3.40.50.150">
    <property type="entry name" value="Vaccinia Virus protein VP39"/>
    <property type="match status" value="1"/>
</dbReference>
<evidence type="ECO:0000256" key="2">
    <source>
        <dbReference type="ARBA" id="ARBA00022603"/>
    </source>
</evidence>
<evidence type="ECO:0000256" key="5">
    <source>
        <dbReference type="ARBA" id="ARBA00047942"/>
    </source>
</evidence>
<feature type="domain" description="Type II methyltransferase M.TaqI-like" evidence="6">
    <location>
        <begin position="394"/>
        <end position="534"/>
    </location>
</feature>
<dbReference type="GO" id="GO:0032259">
    <property type="term" value="P:methylation"/>
    <property type="evidence" value="ECO:0007669"/>
    <property type="project" value="UniProtKB-KW"/>
</dbReference>
<dbReference type="PROSITE" id="PS00092">
    <property type="entry name" value="N6_MTASE"/>
    <property type="match status" value="1"/>
</dbReference>
<dbReference type="GO" id="GO:0009007">
    <property type="term" value="F:site-specific DNA-methyltransferase (adenine-specific) activity"/>
    <property type="evidence" value="ECO:0007669"/>
    <property type="project" value="UniProtKB-EC"/>
</dbReference>
<dbReference type="eggNOG" id="COG1002">
    <property type="taxonomic scope" value="Bacteria"/>
</dbReference>
<dbReference type="PANTHER" id="PTHR33841:SF1">
    <property type="entry name" value="DNA METHYLTRANSFERASE A"/>
    <property type="match status" value="1"/>
</dbReference>
<dbReference type="OrthoDB" id="9815272at2"/>
<dbReference type="GO" id="GO:0003676">
    <property type="term" value="F:nucleic acid binding"/>
    <property type="evidence" value="ECO:0007669"/>
    <property type="project" value="InterPro"/>
</dbReference>
<evidence type="ECO:0000256" key="1">
    <source>
        <dbReference type="ARBA" id="ARBA00011900"/>
    </source>
</evidence>
<sequence>MAHRSRTDALARLFAACDTLADGFGALPDDERRPAAALTLARLMFLSFLRVGGWLDAHDALHRLEYADCPGDAILASMPSGIVAVCRRIDPESATLRRALSLIRDMPASLDDNAPGCLTPAAMGLIVERYVDRKRSGVYYTADDVTGYIASRTIIPRLIDALAPESLRLATDLIQRDPLRYLPDALRHGREHALPDAITGGVADVAQRHAWDVAAPADYALPGETWRDVIARWRRVGETLAALRAGTVALADLITHNLDLIRLICDLCVVWSPARLDELDAALGRLTVLDPTSGSGAFLCAAFDLLADLAFLVTQRRTEDHSARKDGFWEQLPASPRLFWASERPTSISPALPEYGANKHVGARNTSRDPESAISARRNSVAPLAERLRAIIEHNLYGVDIIPEAVEICRMRLWLRLAGRIERREYLHDLRFNIHAGDALTGSLDQFDDAGEQISGNRPQPLRWRATFPNIMAAGGFDVVIGNPPYVARSGLKDDPVLRCYRTATTGNLYALVIERALNLLRPGGWLGVIVPVASVATDGMAPLQRLYAPLRQWHSHYAVRPGKLFPDVDMNLTITLLHKAAADGERYVSGYRRFRSCERAHLFDTLGYTRLPAADTINGALPKLGSALEVRLLERMLAHGRRLRDYVASDGVAIYYHSGGRYWRKALPKKLSSHYKPLRVTPAIAPIALALLNSQLFYWYWIAFSNCMDVIAREVFEFPVFRLEDADPAPFAHAVDRLIALYHEGATTRARRGARIQTSETNIDAARARAVIDTIDHLLAQHYGFDDEELDFVLSYDLKYRLGTNRARHCRPLAR</sequence>
<evidence type="ECO:0000256" key="3">
    <source>
        <dbReference type="ARBA" id="ARBA00022679"/>
    </source>
</evidence>
<dbReference type="InterPro" id="IPR050953">
    <property type="entry name" value="N4_N6_ade-DNA_methylase"/>
</dbReference>
<name>A7NNJ5_ROSCS</name>
<dbReference type="KEGG" id="rca:Rcas_3082"/>
<organism evidence="7 8">
    <name type="scientific">Roseiflexus castenholzii (strain DSM 13941 / HLO8)</name>
    <dbReference type="NCBI Taxonomy" id="383372"/>
    <lineage>
        <taxon>Bacteria</taxon>
        <taxon>Bacillati</taxon>
        <taxon>Chloroflexota</taxon>
        <taxon>Chloroflexia</taxon>
        <taxon>Chloroflexales</taxon>
        <taxon>Roseiflexineae</taxon>
        <taxon>Roseiflexaceae</taxon>
        <taxon>Roseiflexus</taxon>
    </lineage>
</organism>
<dbReference type="AlphaFoldDB" id="A7NNJ5"/>